<dbReference type="Proteomes" id="UP000807159">
    <property type="component" value="Chromosome 14"/>
</dbReference>
<protein>
    <recommendedName>
        <fullName evidence="8">Alcohol dehydrogenase class-III</fullName>
    </recommendedName>
    <alternativeName>
        <fullName evidence="7">Glutathione-dependent formaldehyde dehydrogenase</fullName>
    </alternativeName>
</protein>
<dbReference type="PANTHER" id="PTHR43880:SF58">
    <property type="entry name" value="ALCOHOL DEHYDROGENASE CLASS-3"/>
    <property type="match status" value="1"/>
</dbReference>
<evidence type="ECO:0000256" key="5">
    <source>
        <dbReference type="ARBA" id="ARBA00022723"/>
    </source>
</evidence>
<comment type="cofactor">
    <cofactor evidence="1">
        <name>Zn(2+)</name>
        <dbReference type="ChEBI" id="CHEBI:29105"/>
    </cofactor>
</comment>
<evidence type="ECO:0000313" key="11">
    <source>
        <dbReference type="Proteomes" id="UP000807159"/>
    </source>
</evidence>
<dbReference type="InterPro" id="IPR011032">
    <property type="entry name" value="GroES-like_sf"/>
</dbReference>
<evidence type="ECO:0000256" key="1">
    <source>
        <dbReference type="ARBA" id="ARBA00001947"/>
    </source>
</evidence>
<reference evidence="10" key="1">
    <citation type="journal article" date="2021" name="J. Hered.">
        <title>Genome Assembly of Salicaceae Populus deltoides (Eastern Cottonwood) I-69 Based on Nanopore Sequencing and Hi-C Technologies.</title>
        <authorList>
            <person name="Bai S."/>
            <person name="Wu H."/>
            <person name="Zhang J."/>
            <person name="Pan Z."/>
            <person name="Zhao W."/>
            <person name="Li Z."/>
            <person name="Tong C."/>
        </authorList>
    </citation>
    <scope>NUCLEOTIDE SEQUENCE</scope>
    <source>
        <tissue evidence="10">Leaf</tissue>
    </source>
</reference>
<dbReference type="GO" id="GO:0046294">
    <property type="term" value="P:formaldehyde catabolic process"/>
    <property type="evidence" value="ECO:0007669"/>
    <property type="project" value="TreeGrafter"/>
</dbReference>
<dbReference type="InterPro" id="IPR036291">
    <property type="entry name" value="NAD(P)-bd_dom_sf"/>
</dbReference>
<keyword evidence="5" id="KW-0479">Metal-binding</keyword>
<keyword evidence="4" id="KW-0963">Cytoplasm</keyword>
<dbReference type="EMBL" id="JACEGQ020000014">
    <property type="protein sequence ID" value="KAH8489921.1"/>
    <property type="molecule type" value="Genomic_DNA"/>
</dbReference>
<keyword evidence="6" id="KW-0862">Zinc</keyword>
<accession>A0A8T2XCN9</accession>
<dbReference type="SUPFAM" id="SSF51735">
    <property type="entry name" value="NAD(P)-binding Rossmann-fold domains"/>
    <property type="match status" value="1"/>
</dbReference>
<organism evidence="10 11">
    <name type="scientific">Populus deltoides</name>
    <name type="common">Eastern poplar</name>
    <name type="synonym">Eastern cottonwood</name>
    <dbReference type="NCBI Taxonomy" id="3696"/>
    <lineage>
        <taxon>Eukaryota</taxon>
        <taxon>Viridiplantae</taxon>
        <taxon>Streptophyta</taxon>
        <taxon>Embryophyta</taxon>
        <taxon>Tracheophyta</taxon>
        <taxon>Spermatophyta</taxon>
        <taxon>Magnoliopsida</taxon>
        <taxon>eudicotyledons</taxon>
        <taxon>Gunneridae</taxon>
        <taxon>Pentapetalae</taxon>
        <taxon>rosids</taxon>
        <taxon>fabids</taxon>
        <taxon>Malpighiales</taxon>
        <taxon>Salicaceae</taxon>
        <taxon>Saliceae</taxon>
        <taxon>Populus</taxon>
    </lineage>
</organism>
<comment type="subunit">
    <text evidence="3">Homodimer.</text>
</comment>
<gene>
    <name evidence="10" type="ORF">H0E87_025219</name>
</gene>
<comment type="caution">
    <text evidence="10">The sequence shown here is derived from an EMBL/GenBank/DDBJ whole genome shotgun (WGS) entry which is preliminary data.</text>
</comment>
<dbReference type="GO" id="GO:0005829">
    <property type="term" value="C:cytosol"/>
    <property type="evidence" value="ECO:0007669"/>
    <property type="project" value="TreeGrafter"/>
</dbReference>
<evidence type="ECO:0000256" key="3">
    <source>
        <dbReference type="ARBA" id="ARBA00011738"/>
    </source>
</evidence>
<name>A0A8T2XCN9_POPDE</name>
<dbReference type="FunFam" id="3.40.50.720:FF:000003">
    <property type="entry name" value="S-(hydroxymethyl)glutathione dehydrogenase"/>
    <property type="match status" value="1"/>
</dbReference>
<evidence type="ECO:0000256" key="8">
    <source>
        <dbReference type="ARBA" id="ARBA00033399"/>
    </source>
</evidence>
<evidence type="ECO:0000313" key="10">
    <source>
        <dbReference type="EMBL" id="KAH8489921.1"/>
    </source>
</evidence>
<dbReference type="Pfam" id="PF00107">
    <property type="entry name" value="ADH_zinc_N"/>
    <property type="match status" value="1"/>
</dbReference>
<dbReference type="GO" id="GO:0051903">
    <property type="term" value="F:S-(hydroxymethyl)glutathione dehydrogenase [NAD(P)+] activity"/>
    <property type="evidence" value="ECO:0007669"/>
    <property type="project" value="TreeGrafter"/>
</dbReference>
<comment type="subcellular location">
    <subcellularLocation>
        <location evidence="2">Cytoplasm</location>
    </subcellularLocation>
</comment>
<feature type="non-terminal residue" evidence="10">
    <location>
        <position position="1"/>
    </location>
</feature>
<proteinExistence type="predicted"/>
<evidence type="ECO:0000256" key="4">
    <source>
        <dbReference type="ARBA" id="ARBA00022490"/>
    </source>
</evidence>
<evidence type="ECO:0000256" key="2">
    <source>
        <dbReference type="ARBA" id="ARBA00004496"/>
    </source>
</evidence>
<dbReference type="Gene3D" id="3.40.50.720">
    <property type="entry name" value="NAD(P)-binding Rossmann-like Domain"/>
    <property type="match status" value="1"/>
</dbReference>
<evidence type="ECO:0000256" key="7">
    <source>
        <dbReference type="ARBA" id="ARBA00031007"/>
    </source>
</evidence>
<evidence type="ECO:0000259" key="9">
    <source>
        <dbReference type="Pfam" id="PF00107"/>
    </source>
</evidence>
<dbReference type="InterPro" id="IPR013149">
    <property type="entry name" value="ADH-like_C"/>
</dbReference>
<dbReference type="Gene3D" id="3.90.180.10">
    <property type="entry name" value="Medium-chain alcohol dehydrogenases, catalytic domain"/>
    <property type="match status" value="1"/>
</dbReference>
<keyword evidence="11" id="KW-1185">Reference proteome</keyword>
<evidence type="ECO:0000256" key="6">
    <source>
        <dbReference type="ARBA" id="ARBA00022833"/>
    </source>
</evidence>
<dbReference type="GO" id="GO:0008270">
    <property type="term" value="F:zinc ion binding"/>
    <property type="evidence" value="ECO:0007669"/>
    <property type="project" value="TreeGrafter"/>
</dbReference>
<dbReference type="PANTHER" id="PTHR43880">
    <property type="entry name" value="ALCOHOL DEHYDROGENASE"/>
    <property type="match status" value="1"/>
</dbReference>
<feature type="domain" description="Alcohol dehydrogenase-like C-terminal" evidence="9">
    <location>
        <begin position="1"/>
        <end position="96"/>
    </location>
</feature>
<dbReference type="AlphaFoldDB" id="A0A8T2XCN9"/>
<sequence>KDFGVTEFVNPKEHDEPIQQRLIDLTDGGVDYSFECIGNVSVMRAALECCHKGWGTSVIVGVAASGQEISTRPFQLVTGRVWKGTAFGGFKSRSQVPLLVDKYMKKEIKIDEYITHKLTLGEMNEAFDLLHEGSCLRCVLDMQL</sequence>
<dbReference type="SUPFAM" id="SSF50129">
    <property type="entry name" value="GroES-like"/>
    <property type="match status" value="1"/>
</dbReference>